<dbReference type="Proteomes" id="UP001059672">
    <property type="component" value="Chromosome"/>
</dbReference>
<sequence>MQASKPVHILIADDDPDDCLLLTEAFRECNVKNQVHFVHDGEQLMDYLNHRTPFEDTNKYPLPGFLLLDLNMPRKDGREALAEIKSDQRLLSIPVVVLSTSSNKEDVLDSYESGANAYLTKPSSYSELREVAHTLGRYWLELAELPVVHQHR</sequence>
<evidence type="ECO:0000256" key="1">
    <source>
        <dbReference type="PROSITE-ProRule" id="PRU00169"/>
    </source>
</evidence>
<name>A0ABY5H776_9PSED</name>
<dbReference type="PROSITE" id="PS50110">
    <property type="entry name" value="RESPONSE_REGULATORY"/>
    <property type="match status" value="1"/>
</dbReference>
<reference evidence="3" key="1">
    <citation type="submission" date="2021-04" db="EMBL/GenBank/DDBJ databases">
        <title>Oceanospirillales bacteria with DddD are important DMSP degraders in coastal seawater.</title>
        <authorList>
            <person name="Liu J."/>
        </authorList>
    </citation>
    <scope>NUCLEOTIDE SEQUENCE</scope>
    <source>
        <strain evidence="3">D13-4</strain>
    </source>
</reference>
<dbReference type="RefSeq" id="WP_255838289.1">
    <property type="nucleotide sequence ID" value="NZ_CP073346.1"/>
</dbReference>
<proteinExistence type="predicted"/>
<evidence type="ECO:0000313" key="3">
    <source>
        <dbReference type="EMBL" id="UTW07702.1"/>
    </source>
</evidence>
<dbReference type="PANTHER" id="PTHR44520:SF2">
    <property type="entry name" value="RESPONSE REGULATOR RCP1"/>
    <property type="match status" value="1"/>
</dbReference>
<evidence type="ECO:0000259" key="2">
    <source>
        <dbReference type="PROSITE" id="PS50110"/>
    </source>
</evidence>
<dbReference type="InterPro" id="IPR052893">
    <property type="entry name" value="TCS_response_regulator"/>
</dbReference>
<dbReference type="PANTHER" id="PTHR44520">
    <property type="entry name" value="RESPONSE REGULATOR RCP1-RELATED"/>
    <property type="match status" value="1"/>
</dbReference>
<dbReference type="Gene3D" id="3.40.50.2300">
    <property type="match status" value="1"/>
</dbReference>
<accession>A0ABY5H776</accession>
<dbReference type="CDD" id="cd17557">
    <property type="entry name" value="REC_Rcp-like"/>
    <property type="match status" value="1"/>
</dbReference>
<organism evidence="3 4">
    <name type="scientific">Pseudomonas benzenivorans</name>
    <dbReference type="NCBI Taxonomy" id="556533"/>
    <lineage>
        <taxon>Bacteria</taxon>
        <taxon>Pseudomonadati</taxon>
        <taxon>Pseudomonadota</taxon>
        <taxon>Gammaproteobacteria</taxon>
        <taxon>Pseudomonadales</taxon>
        <taxon>Pseudomonadaceae</taxon>
        <taxon>Pseudomonas</taxon>
    </lineage>
</organism>
<dbReference type="SUPFAM" id="SSF52172">
    <property type="entry name" value="CheY-like"/>
    <property type="match status" value="1"/>
</dbReference>
<keyword evidence="1" id="KW-0597">Phosphoprotein</keyword>
<dbReference type="EMBL" id="CP073346">
    <property type="protein sequence ID" value="UTW07702.1"/>
    <property type="molecule type" value="Genomic_DNA"/>
</dbReference>
<feature type="domain" description="Response regulatory" evidence="2">
    <location>
        <begin position="8"/>
        <end position="136"/>
    </location>
</feature>
<dbReference type="SMART" id="SM00448">
    <property type="entry name" value="REC"/>
    <property type="match status" value="1"/>
</dbReference>
<keyword evidence="4" id="KW-1185">Reference proteome</keyword>
<gene>
    <name evidence="3" type="ORF">KDW96_21675</name>
</gene>
<evidence type="ECO:0000313" key="4">
    <source>
        <dbReference type="Proteomes" id="UP001059672"/>
    </source>
</evidence>
<dbReference type="Pfam" id="PF00072">
    <property type="entry name" value="Response_reg"/>
    <property type="match status" value="1"/>
</dbReference>
<protein>
    <submittedName>
        <fullName evidence="3">Response regulator</fullName>
    </submittedName>
</protein>
<dbReference type="InterPro" id="IPR011006">
    <property type="entry name" value="CheY-like_superfamily"/>
</dbReference>
<dbReference type="InterPro" id="IPR001789">
    <property type="entry name" value="Sig_transdc_resp-reg_receiver"/>
</dbReference>
<feature type="modified residue" description="4-aspartylphosphate" evidence="1">
    <location>
        <position position="69"/>
    </location>
</feature>